<protein>
    <submittedName>
        <fullName evidence="3">Cytochrome c biogenesis protein, transmembrane region</fullName>
    </submittedName>
</protein>
<dbReference type="STRING" id="1400863.BN873_350046"/>
<dbReference type="RefSeq" id="WP_048673291.1">
    <property type="nucleotide sequence ID" value="NZ_CBTJ020000042.1"/>
</dbReference>
<feature type="domain" description="Urease accessory protein UreH-like transmembrane" evidence="2">
    <location>
        <begin position="10"/>
        <end position="201"/>
    </location>
</feature>
<dbReference type="Proteomes" id="UP000035760">
    <property type="component" value="Unassembled WGS sequence"/>
</dbReference>
<accession>W6MA82</accession>
<keyword evidence="1 3" id="KW-0812">Transmembrane</keyword>
<sequence length="207" mass="21114">MVESAGLFSAWLLGLSLGLTACTVTCLPFMGTWVLARQRAVVLADTGWFLAGRVSAYALLGWVAGLSGARLSAELHGGLGHVAIGIASVAAGLWLLLGEGRPRGCTPLRAAHTPPLALGFALSLTPCAPLASLLAFTAQSGSATFGAAQGLAFGLGAAVTPLLLVLPLLAAFGARLKTEQRWLGLWLQRGAGLVLLALGGYRLSLGM</sequence>
<reference evidence="3" key="2">
    <citation type="submission" date="2014-03" db="EMBL/GenBank/DDBJ databases">
        <title>Candidatus Competibacter-lineage genomes retrieved from metagenomes reveal functional metabolic diversity.</title>
        <authorList>
            <person name="McIlroy S.J."/>
            <person name="Albertsen M."/>
            <person name="Andresen E.K."/>
            <person name="Saunders A.M."/>
            <person name="Kristiansen R."/>
            <person name="Stokholm-Bjerregaard M."/>
            <person name="Nielsen K.L."/>
            <person name="Nielsen P.H."/>
        </authorList>
    </citation>
    <scope>NUCLEOTIDE SEQUENCE</scope>
    <source>
        <strain evidence="3">Run_A_D11</strain>
    </source>
</reference>
<dbReference type="OrthoDB" id="5294350at2"/>
<feature type="transmembrane region" description="Helical" evidence="1">
    <location>
        <begin position="186"/>
        <end position="205"/>
    </location>
</feature>
<evidence type="ECO:0000259" key="2">
    <source>
        <dbReference type="Pfam" id="PF13386"/>
    </source>
</evidence>
<keyword evidence="1" id="KW-1133">Transmembrane helix</keyword>
<name>W6MA82_9GAMM</name>
<feature type="transmembrane region" description="Helical" evidence="1">
    <location>
        <begin position="78"/>
        <end position="97"/>
    </location>
</feature>
<evidence type="ECO:0000313" key="4">
    <source>
        <dbReference type="Proteomes" id="UP000035760"/>
    </source>
</evidence>
<evidence type="ECO:0000313" key="3">
    <source>
        <dbReference type="EMBL" id="CDI02790.1"/>
    </source>
</evidence>
<feature type="transmembrane region" description="Helical" evidence="1">
    <location>
        <begin position="117"/>
        <end position="138"/>
    </location>
</feature>
<keyword evidence="1" id="KW-0472">Membrane</keyword>
<evidence type="ECO:0000256" key="1">
    <source>
        <dbReference type="SAM" id="Phobius"/>
    </source>
</evidence>
<feature type="transmembrane region" description="Helical" evidence="1">
    <location>
        <begin position="46"/>
        <end position="66"/>
    </location>
</feature>
<gene>
    <name evidence="3" type="ORF">BN873_350046</name>
</gene>
<proteinExistence type="predicted"/>
<dbReference type="InterPro" id="IPR039447">
    <property type="entry name" value="UreH-like_TM_dom"/>
</dbReference>
<dbReference type="AlphaFoldDB" id="W6MA82"/>
<organism evidence="3 4">
    <name type="scientific">Candidatus Competibacter denitrificans Run_A_D11</name>
    <dbReference type="NCBI Taxonomy" id="1400863"/>
    <lineage>
        <taxon>Bacteria</taxon>
        <taxon>Pseudomonadati</taxon>
        <taxon>Pseudomonadota</taxon>
        <taxon>Gammaproteobacteria</taxon>
        <taxon>Candidatus Competibacteraceae</taxon>
        <taxon>Candidatus Competibacter</taxon>
    </lineage>
</organism>
<keyword evidence="4" id="KW-1185">Reference proteome</keyword>
<feature type="transmembrane region" description="Helical" evidence="1">
    <location>
        <begin position="150"/>
        <end position="174"/>
    </location>
</feature>
<dbReference type="EMBL" id="CBTJ020000042">
    <property type="protein sequence ID" value="CDI02790.1"/>
    <property type="molecule type" value="Genomic_DNA"/>
</dbReference>
<reference evidence="3" key="1">
    <citation type="submission" date="2013-07" db="EMBL/GenBank/DDBJ databases">
        <authorList>
            <person name="McIlroy S."/>
        </authorList>
    </citation>
    <scope>NUCLEOTIDE SEQUENCE [LARGE SCALE GENOMIC DNA]</scope>
    <source>
        <strain evidence="3">Run_A_D11</strain>
    </source>
</reference>
<comment type="caution">
    <text evidence="3">The sequence shown here is derived from an EMBL/GenBank/DDBJ whole genome shotgun (WGS) entry which is preliminary data.</text>
</comment>
<dbReference type="Pfam" id="PF13386">
    <property type="entry name" value="DsbD_2"/>
    <property type="match status" value="1"/>
</dbReference>